<comment type="caution">
    <text evidence="1">The sequence shown here is derived from an EMBL/GenBank/DDBJ whole genome shotgun (WGS) entry which is preliminary data.</text>
</comment>
<reference evidence="1" key="3">
    <citation type="submission" date="2023-07" db="EMBL/GenBank/DDBJ databases">
        <title>An improved reference 1 genome and first organelle genomes of Quercus suber.</title>
        <authorList>
            <consortium name="Genosuber Consortium"/>
            <person name="Usie A."/>
            <person name="Serra O."/>
            <person name="Barros P."/>
        </authorList>
    </citation>
    <scope>NUCLEOTIDE SEQUENCE</scope>
    <source>
        <strain evidence="1">HL8</strain>
        <tissue evidence="1">Leaves</tissue>
    </source>
</reference>
<accession>A0AAW0M2W1</accession>
<sequence>MKVHWSGFVWIERLPRWIG</sequence>
<proteinExistence type="predicted"/>
<gene>
    <name evidence="1" type="ORF">CFP56_019111</name>
</gene>
<reference evidence="1" key="2">
    <citation type="journal article" date="2018" name="Sci. Data">
        <title>The draft genome sequence of cork oak.</title>
        <authorList>
            <person name="Ramos A.M."/>
            <person name="Usie A."/>
            <person name="Barbosa P."/>
            <person name="Barros P.M."/>
            <person name="Capote T."/>
            <person name="Chaves I."/>
            <person name="Simoes F."/>
            <person name="Abreu I."/>
            <person name="Carrasquinho I."/>
            <person name="Faro C."/>
            <person name="Guimaraes J.B."/>
            <person name="Mendonca D."/>
            <person name="Nobrega F."/>
            <person name="Rodrigues L."/>
            <person name="Saibo N.J.M."/>
            <person name="Varela M.C."/>
            <person name="Egas C."/>
            <person name="Matos J."/>
            <person name="Miguel C.M."/>
            <person name="Oliveira M.M."/>
            <person name="Ricardo C.P."/>
            <person name="Goncalves S."/>
        </authorList>
    </citation>
    <scope>NUCLEOTIDE SEQUENCE [LARGE SCALE GENOMIC DNA]</scope>
    <source>
        <strain evidence="1">HL8</strain>
    </source>
</reference>
<organism evidence="1">
    <name type="scientific">Quercus suber</name>
    <name type="common">Cork oak</name>
    <dbReference type="NCBI Taxonomy" id="58331"/>
    <lineage>
        <taxon>Eukaryota</taxon>
        <taxon>Viridiplantae</taxon>
        <taxon>Streptophyta</taxon>
        <taxon>Embryophyta</taxon>
        <taxon>Tracheophyta</taxon>
        <taxon>Spermatophyta</taxon>
        <taxon>Magnoliopsida</taxon>
        <taxon>eudicotyledons</taxon>
        <taxon>Gunneridae</taxon>
        <taxon>Pentapetalae</taxon>
        <taxon>rosids</taxon>
        <taxon>fabids</taxon>
        <taxon>Fagales</taxon>
        <taxon>Fagaceae</taxon>
        <taxon>Quercus</taxon>
    </lineage>
</organism>
<protein>
    <submittedName>
        <fullName evidence="1">Uncharacterized protein</fullName>
    </submittedName>
</protein>
<dbReference type="EMBL" id="PKMF04000029">
    <property type="protein sequence ID" value="KAK7857233.1"/>
    <property type="molecule type" value="Genomic_DNA"/>
</dbReference>
<name>A0AAW0M2W1_QUESU</name>
<dbReference type="AlphaFoldDB" id="A0AAW0M2W1"/>
<evidence type="ECO:0000313" key="1">
    <source>
        <dbReference type="EMBL" id="KAK7857233.1"/>
    </source>
</evidence>
<reference evidence="1" key="1">
    <citation type="submission" date="2017-12" db="EMBL/GenBank/DDBJ databases">
        <authorList>
            <person name="Barbosa P."/>
            <person name="Usie A."/>
            <person name="Ramos A.M."/>
        </authorList>
    </citation>
    <scope>NUCLEOTIDE SEQUENCE</scope>
    <source>
        <strain evidence="1">HL8</strain>
        <tissue evidence="1">Leaves</tissue>
    </source>
</reference>